<gene>
    <name evidence="1" type="ORF">POPTR_006G061250v4</name>
</gene>
<name>A0ACC0SSJ0_POPTR</name>
<comment type="caution">
    <text evidence="1">The sequence shown here is derived from an EMBL/GenBank/DDBJ whole genome shotgun (WGS) entry which is preliminary data.</text>
</comment>
<accession>A0ACC0SSJ0</accession>
<organism evidence="1 2">
    <name type="scientific">Populus trichocarpa</name>
    <name type="common">Western balsam poplar</name>
    <name type="synonym">Populus balsamifera subsp. trichocarpa</name>
    <dbReference type="NCBI Taxonomy" id="3694"/>
    <lineage>
        <taxon>Eukaryota</taxon>
        <taxon>Viridiplantae</taxon>
        <taxon>Streptophyta</taxon>
        <taxon>Embryophyta</taxon>
        <taxon>Tracheophyta</taxon>
        <taxon>Spermatophyta</taxon>
        <taxon>Magnoliopsida</taxon>
        <taxon>eudicotyledons</taxon>
        <taxon>Gunneridae</taxon>
        <taxon>Pentapetalae</taxon>
        <taxon>rosids</taxon>
        <taxon>fabids</taxon>
        <taxon>Malpighiales</taxon>
        <taxon>Salicaceae</taxon>
        <taxon>Saliceae</taxon>
        <taxon>Populus</taxon>
    </lineage>
</organism>
<reference evidence="1 2" key="1">
    <citation type="journal article" date="2006" name="Science">
        <title>The genome of black cottonwood, Populus trichocarpa (Torr. &amp; Gray).</title>
        <authorList>
            <person name="Tuskan G.A."/>
            <person name="Difazio S."/>
            <person name="Jansson S."/>
            <person name="Bohlmann J."/>
            <person name="Grigoriev I."/>
            <person name="Hellsten U."/>
            <person name="Putnam N."/>
            <person name="Ralph S."/>
            <person name="Rombauts S."/>
            <person name="Salamov A."/>
            <person name="Schein J."/>
            <person name="Sterck L."/>
            <person name="Aerts A."/>
            <person name="Bhalerao R.R."/>
            <person name="Bhalerao R.P."/>
            <person name="Blaudez D."/>
            <person name="Boerjan W."/>
            <person name="Brun A."/>
            <person name="Brunner A."/>
            <person name="Busov V."/>
            <person name="Campbell M."/>
            <person name="Carlson J."/>
            <person name="Chalot M."/>
            <person name="Chapman J."/>
            <person name="Chen G.L."/>
            <person name="Cooper D."/>
            <person name="Coutinho P.M."/>
            <person name="Couturier J."/>
            <person name="Covert S."/>
            <person name="Cronk Q."/>
            <person name="Cunningham R."/>
            <person name="Davis J."/>
            <person name="Degroeve S."/>
            <person name="Dejardin A."/>
            <person name="Depamphilis C."/>
            <person name="Detter J."/>
            <person name="Dirks B."/>
            <person name="Dubchak I."/>
            <person name="Duplessis S."/>
            <person name="Ehlting J."/>
            <person name="Ellis B."/>
            <person name="Gendler K."/>
            <person name="Goodstein D."/>
            <person name="Gribskov M."/>
            <person name="Grimwood J."/>
            <person name="Groover A."/>
            <person name="Gunter L."/>
            <person name="Hamberger B."/>
            <person name="Heinze B."/>
            <person name="Helariutta Y."/>
            <person name="Henrissat B."/>
            <person name="Holligan D."/>
            <person name="Holt R."/>
            <person name="Huang W."/>
            <person name="Islam-Faridi N."/>
            <person name="Jones S."/>
            <person name="Jones-Rhoades M."/>
            <person name="Jorgensen R."/>
            <person name="Joshi C."/>
            <person name="Kangasjarvi J."/>
            <person name="Karlsson J."/>
            <person name="Kelleher C."/>
            <person name="Kirkpatrick R."/>
            <person name="Kirst M."/>
            <person name="Kohler A."/>
            <person name="Kalluri U."/>
            <person name="Larimer F."/>
            <person name="Leebens-Mack J."/>
            <person name="Leple J.C."/>
            <person name="Locascio P."/>
            <person name="Lou Y."/>
            <person name="Lucas S."/>
            <person name="Martin F."/>
            <person name="Montanini B."/>
            <person name="Napoli C."/>
            <person name="Nelson D.R."/>
            <person name="Nelson C."/>
            <person name="Nieminen K."/>
            <person name="Nilsson O."/>
            <person name="Pereda V."/>
            <person name="Peter G."/>
            <person name="Philippe R."/>
            <person name="Pilate G."/>
            <person name="Poliakov A."/>
            <person name="Razumovskaya J."/>
            <person name="Richardson P."/>
            <person name="Rinaldi C."/>
            <person name="Ritland K."/>
            <person name="Rouze P."/>
            <person name="Ryaboy D."/>
            <person name="Schmutz J."/>
            <person name="Schrader J."/>
            <person name="Segerman B."/>
            <person name="Shin H."/>
            <person name="Siddiqui A."/>
            <person name="Sterky F."/>
            <person name="Terry A."/>
            <person name="Tsai C.J."/>
            <person name="Uberbacher E."/>
            <person name="Unneberg P."/>
            <person name="Vahala J."/>
            <person name="Wall K."/>
            <person name="Wessler S."/>
            <person name="Yang G."/>
            <person name="Yin T."/>
            <person name="Douglas C."/>
            <person name="Marra M."/>
            <person name="Sandberg G."/>
            <person name="Van de Peer Y."/>
            <person name="Rokhsar D."/>
        </authorList>
    </citation>
    <scope>NUCLEOTIDE SEQUENCE [LARGE SCALE GENOMIC DNA]</scope>
    <source>
        <strain evidence="2">cv. Nisqually</strain>
    </source>
</reference>
<sequence length="193" mass="21121">MRLTNLCYPKLSPADTRGFGNVSLISLSNSTSNGRALPFTLLQSLTKFPNLRTLNLDENNLEGSFGTTLDKDLASLKNLEKLDLSFSTVDNSFLQTVGKITTLKSLRLRGCRLNGSIPKAQGLCQLKHLQNLDISGNDLSGALPRCLANLTSLQGLDLSYNNFIGDISFSLLQVSHPSEGYHFQTTTFRSPSH</sequence>
<evidence type="ECO:0000313" key="2">
    <source>
        <dbReference type="Proteomes" id="UP000006729"/>
    </source>
</evidence>
<keyword evidence="2" id="KW-1185">Reference proteome</keyword>
<protein>
    <submittedName>
        <fullName evidence="1">Uncharacterized protein</fullName>
    </submittedName>
</protein>
<evidence type="ECO:0000313" key="1">
    <source>
        <dbReference type="EMBL" id="KAI9392212.1"/>
    </source>
</evidence>
<dbReference type="Proteomes" id="UP000006729">
    <property type="component" value="Chromosome 6"/>
</dbReference>
<proteinExistence type="predicted"/>
<dbReference type="EMBL" id="CM009295">
    <property type="protein sequence ID" value="KAI9392212.1"/>
    <property type="molecule type" value="Genomic_DNA"/>
</dbReference>